<dbReference type="PROSITE" id="PS00181">
    <property type="entry name" value="GLNA_ATP"/>
    <property type="match status" value="1"/>
</dbReference>
<evidence type="ECO:0000256" key="3">
    <source>
        <dbReference type="ARBA" id="ARBA00022598"/>
    </source>
</evidence>
<dbReference type="GO" id="GO:0005524">
    <property type="term" value="F:ATP binding"/>
    <property type="evidence" value="ECO:0007669"/>
    <property type="project" value="UniProtKB-KW"/>
</dbReference>
<evidence type="ECO:0000256" key="8">
    <source>
        <dbReference type="RuleBase" id="RU000384"/>
    </source>
</evidence>
<evidence type="ECO:0000256" key="1">
    <source>
        <dbReference type="ARBA" id="ARBA00001946"/>
    </source>
</evidence>
<evidence type="ECO:0000259" key="9">
    <source>
        <dbReference type="PROSITE" id="PS51987"/>
    </source>
</evidence>
<reference evidence="12" key="2">
    <citation type="submission" date="2016-03" db="EMBL/GenBank/DDBJ databases">
        <authorList>
            <person name="Lee Y.-S."/>
            <person name="Choi Y.-L."/>
        </authorList>
    </citation>
    <scope>NUCLEOTIDE SEQUENCE [LARGE SCALE GENOMIC DNA]</scope>
    <source>
        <strain evidence="12">DAU221</strain>
    </source>
</reference>
<dbReference type="InterPro" id="IPR027303">
    <property type="entry name" value="Gln_synth_gly_rich_site"/>
</dbReference>
<dbReference type="FunFam" id="3.30.590.10:FF:000005">
    <property type="entry name" value="Probable glutamine synthetase"/>
    <property type="match status" value="1"/>
</dbReference>
<evidence type="ECO:0000313" key="12">
    <source>
        <dbReference type="Proteomes" id="UP000076077"/>
    </source>
</evidence>
<dbReference type="Gene3D" id="3.10.20.70">
    <property type="entry name" value="Glutamine synthetase, N-terminal domain"/>
    <property type="match status" value="1"/>
</dbReference>
<keyword evidence="6" id="KW-0460">Magnesium</keyword>
<dbReference type="GO" id="GO:0006598">
    <property type="term" value="P:polyamine catabolic process"/>
    <property type="evidence" value="ECO:0007669"/>
    <property type="project" value="TreeGrafter"/>
</dbReference>
<reference evidence="11" key="3">
    <citation type="submission" date="2022-11" db="EMBL/GenBank/DDBJ databases">
        <title>Chitin-degrading and fungicidal potential of chitinolytic bacterial strains from marine environment of the Pacific Ocean regions.</title>
        <authorList>
            <person name="Pentekhina I."/>
            <person name="Nedashkovskaya O."/>
            <person name="Seitkalieva A."/>
            <person name="Podvolotskaya A."/>
            <person name="Tekutyeva L."/>
            <person name="Balabanova L."/>
        </authorList>
    </citation>
    <scope>NUCLEOTIDE SEQUENCE</scope>
    <source>
        <strain evidence="11">KMM 6838</strain>
    </source>
</reference>
<comment type="cofactor">
    <cofactor evidence="1">
        <name>Mg(2+)</name>
        <dbReference type="ChEBI" id="CHEBI:18420"/>
    </cofactor>
</comment>
<dbReference type="GeneID" id="76607959"/>
<dbReference type="AlphaFoldDB" id="A0A143HM13"/>
<evidence type="ECO:0000256" key="5">
    <source>
        <dbReference type="ARBA" id="ARBA00022840"/>
    </source>
</evidence>
<dbReference type="GO" id="GO:0006542">
    <property type="term" value="P:glutamine biosynthetic process"/>
    <property type="evidence" value="ECO:0007669"/>
    <property type="project" value="InterPro"/>
</dbReference>
<reference evidence="10" key="1">
    <citation type="submission" date="2016-03" db="EMBL/GenBank/DDBJ databases">
        <authorList>
            <person name="Ploux O."/>
        </authorList>
    </citation>
    <scope>NUCLEOTIDE SEQUENCE [LARGE SCALE GENOMIC DNA]</scope>
    <source>
        <strain evidence="10">DAU221</strain>
    </source>
</reference>
<dbReference type="Pfam" id="PF00120">
    <property type="entry name" value="Gln-synt_C"/>
    <property type="match status" value="1"/>
</dbReference>
<dbReference type="InterPro" id="IPR008146">
    <property type="entry name" value="Gln_synth_cat_dom"/>
</dbReference>
<dbReference type="Gene3D" id="3.30.590.10">
    <property type="entry name" value="Glutamine synthetase/guanido kinase, catalytic domain"/>
    <property type="match status" value="1"/>
</dbReference>
<sequence length="444" mass="50281">MDKITKWLADHNISEVECLVPDMSGNARGKFTPTDKFLTEDSRLPESILVQTVTGDYVDEHNELVDPADTDMLLVPDPNSVRLNPWANEPTAQIIHDCYTRDGKPHPISTRNILKFVLEKYESMGWRPIVAPEVEFYLVKRNLDPDEKLSAPVGRSGRTEKTRQSYSIDAANEYEPIIEDMYDFSEAQGLDVDTLIHESGTAQMEINFLHGDPLNLADQVFTFKRTVRETALRHGIYATFMAKPMEDEPGSALHIHQSIVDAETGKNLFVDENGKENDMFMHFIGGMQKYTPGFISFFAPNVNSYRRFTPEMAAPTSLHWGYDNRTTGLRVPDSPPHAKRLENRFPGADCNPYLALAASLACGYLGMINKIKPSAPYQGDCSVEPITLPRTQEHALSLLADCEEAADMFGEKFVRAWSAIKRDEYEEFNRVISSWEREYLLLNV</sequence>
<protein>
    <submittedName>
        <fullName evidence="10 11">Glutamine synthetase</fullName>
    </submittedName>
</protein>
<proteinExistence type="inferred from homology"/>
<feature type="domain" description="GS catalytic" evidence="9">
    <location>
        <begin position="110"/>
        <end position="444"/>
    </location>
</feature>
<evidence type="ECO:0000313" key="10">
    <source>
        <dbReference type="EMBL" id="AMX02510.1"/>
    </source>
</evidence>
<dbReference type="STRING" id="252514.A3224_07855"/>
<dbReference type="RefSeq" id="WP_067153200.1">
    <property type="nucleotide sequence ID" value="NZ_CP014864.1"/>
</dbReference>
<dbReference type="Proteomes" id="UP000076077">
    <property type="component" value="Chromosome"/>
</dbReference>
<keyword evidence="3" id="KW-0436">Ligase</keyword>
<evidence type="ECO:0000313" key="11">
    <source>
        <dbReference type="EMBL" id="MCX2800583.1"/>
    </source>
</evidence>
<dbReference type="GO" id="GO:0004356">
    <property type="term" value="F:glutamine synthetase activity"/>
    <property type="evidence" value="ECO:0007669"/>
    <property type="project" value="InterPro"/>
</dbReference>
<gene>
    <name evidence="10" type="ORF">A3224_07855</name>
    <name evidence="11" type="ORF">OQJ68_02150</name>
</gene>
<dbReference type="KEGG" id="mthd:A3224_07855"/>
<comment type="similarity">
    <text evidence="2 7 8">Belongs to the glutamine synthetase family.</text>
</comment>
<keyword evidence="5" id="KW-0067">ATP-binding</keyword>
<dbReference type="SUPFAM" id="SSF54368">
    <property type="entry name" value="Glutamine synthetase, N-terminal domain"/>
    <property type="match status" value="1"/>
</dbReference>
<evidence type="ECO:0000256" key="6">
    <source>
        <dbReference type="ARBA" id="ARBA00022842"/>
    </source>
</evidence>
<dbReference type="OrthoDB" id="9789509at2"/>
<dbReference type="EMBL" id="CP014864">
    <property type="protein sequence ID" value="AMX02510.1"/>
    <property type="molecule type" value="Genomic_DNA"/>
</dbReference>
<dbReference type="Proteomes" id="UP001209730">
    <property type="component" value="Unassembled WGS sequence"/>
</dbReference>
<dbReference type="EMBL" id="JAPHQB010000002">
    <property type="protein sequence ID" value="MCX2800583.1"/>
    <property type="molecule type" value="Genomic_DNA"/>
</dbReference>
<keyword evidence="12" id="KW-1185">Reference proteome</keyword>
<dbReference type="InterPro" id="IPR014746">
    <property type="entry name" value="Gln_synth/guanido_kin_cat_dom"/>
</dbReference>
<evidence type="ECO:0000256" key="4">
    <source>
        <dbReference type="ARBA" id="ARBA00022741"/>
    </source>
</evidence>
<evidence type="ECO:0000256" key="7">
    <source>
        <dbReference type="PROSITE-ProRule" id="PRU01331"/>
    </source>
</evidence>
<keyword evidence="4" id="KW-0547">Nucleotide-binding</keyword>
<dbReference type="InterPro" id="IPR036651">
    <property type="entry name" value="Gln_synt_N_sf"/>
</dbReference>
<dbReference type="SMART" id="SM01230">
    <property type="entry name" value="Gln-synt_C"/>
    <property type="match status" value="1"/>
</dbReference>
<name>A0A143HM13_MICTH</name>
<dbReference type="SUPFAM" id="SSF55931">
    <property type="entry name" value="Glutamine synthetase/guanido kinase"/>
    <property type="match status" value="1"/>
</dbReference>
<accession>A0A143HM13</accession>
<dbReference type="PANTHER" id="PTHR43785:SF3">
    <property type="entry name" value="GS CATALYTIC DOMAIN-CONTAINING PROTEIN"/>
    <property type="match status" value="1"/>
</dbReference>
<organism evidence="10 12">
    <name type="scientific">Microbulbifer thermotolerans</name>
    <dbReference type="NCBI Taxonomy" id="252514"/>
    <lineage>
        <taxon>Bacteria</taxon>
        <taxon>Pseudomonadati</taxon>
        <taxon>Pseudomonadota</taxon>
        <taxon>Gammaproteobacteria</taxon>
        <taxon>Cellvibrionales</taxon>
        <taxon>Microbulbiferaceae</taxon>
        <taxon>Microbulbifer</taxon>
    </lineage>
</organism>
<dbReference type="PROSITE" id="PS51987">
    <property type="entry name" value="GS_CATALYTIC"/>
    <property type="match status" value="1"/>
</dbReference>
<evidence type="ECO:0000256" key="2">
    <source>
        <dbReference type="ARBA" id="ARBA00009897"/>
    </source>
</evidence>
<dbReference type="PANTHER" id="PTHR43785">
    <property type="entry name" value="GAMMA-GLUTAMYLPUTRESCINE SYNTHETASE"/>
    <property type="match status" value="1"/>
</dbReference>